<gene>
    <name evidence="1" type="ORF">ABID43_002124</name>
</gene>
<dbReference type="RefSeq" id="WP_238280022.1">
    <property type="nucleotide sequence ID" value="NZ_BPQL01000071.1"/>
</dbReference>
<proteinExistence type="predicted"/>
<sequence>MLALITSRLAAPVDEPVDRDPGIITLAASLLRAVSRRHDAAFQRRCDLAAKADHHTNV</sequence>
<keyword evidence="2" id="KW-1185">Reference proteome</keyword>
<dbReference type="EMBL" id="JBEPMM010000004">
    <property type="protein sequence ID" value="MET3692588.1"/>
    <property type="molecule type" value="Genomic_DNA"/>
</dbReference>
<comment type="caution">
    <text evidence="1">The sequence shown here is derived from an EMBL/GenBank/DDBJ whole genome shotgun (WGS) entry which is preliminary data.</text>
</comment>
<evidence type="ECO:0000313" key="2">
    <source>
        <dbReference type="Proteomes" id="UP001549145"/>
    </source>
</evidence>
<evidence type="ECO:0000313" key="1">
    <source>
        <dbReference type="EMBL" id="MET3692588.1"/>
    </source>
</evidence>
<reference evidence="1 2" key="1">
    <citation type="submission" date="2024-06" db="EMBL/GenBank/DDBJ databases">
        <title>Genomic Encyclopedia of Type Strains, Phase IV (KMG-IV): sequencing the most valuable type-strain genomes for metagenomic binning, comparative biology and taxonomic classification.</title>
        <authorList>
            <person name="Goeker M."/>
        </authorList>
    </citation>
    <scope>NUCLEOTIDE SEQUENCE [LARGE SCALE GENOMIC DNA]</scope>
    <source>
        <strain evidence="1 2">DSM 21331</strain>
    </source>
</reference>
<protein>
    <submittedName>
        <fullName evidence="1">Uncharacterized protein</fullName>
    </submittedName>
</protein>
<dbReference type="Proteomes" id="UP001549145">
    <property type="component" value="Unassembled WGS sequence"/>
</dbReference>
<name>A0ABV2L429_9HYPH</name>
<organism evidence="1 2">
    <name type="scientific">Methylobacterium goesingense</name>
    <dbReference type="NCBI Taxonomy" id="243690"/>
    <lineage>
        <taxon>Bacteria</taxon>
        <taxon>Pseudomonadati</taxon>
        <taxon>Pseudomonadota</taxon>
        <taxon>Alphaproteobacteria</taxon>
        <taxon>Hyphomicrobiales</taxon>
        <taxon>Methylobacteriaceae</taxon>
        <taxon>Methylobacterium</taxon>
    </lineage>
</organism>
<accession>A0ABV2L429</accession>